<dbReference type="InterPro" id="IPR036390">
    <property type="entry name" value="WH_DNA-bd_sf"/>
</dbReference>
<accession>A0A6F8Y547</accession>
<dbReference type="SUPFAM" id="SSF46785">
    <property type="entry name" value="Winged helix' DNA-binding domain"/>
    <property type="match status" value="1"/>
</dbReference>
<keyword evidence="2" id="KW-1185">Reference proteome</keyword>
<evidence type="ECO:0000313" key="2">
    <source>
        <dbReference type="Proteomes" id="UP000502508"/>
    </source>
</evidence>
<reference evidence="1 2" key="2">
    <citation type="submission" date="2020-03" db="EMBL/GenBank/DDBJ databases">
        <authorList>
            <person name="Ichikawa N."/>
            <person name="Kimura A."/>
            <person name="Kitahashi Y."/>
            <person name="Uohara A."/>
        </authorList>
    </citation>
    <scope>NUCLEOTIDE SEQUENCE [LARGE SCALE GENOMIC DNA]</scope>
    <source>
        <strain evidence="1 2">NBRC 107702</strain>
    </source>
</reference>
<dbReference type="AlphaFoldDB" id="A0A6F8Y547"/>
<sequence>MANELTPLESALLIVLMAEAREISNPELKERYGISLTGASRIKLNNAGYVKSEKVGRPFVHVLDDKGWKRVHQELNFDSPKAKTLGAALRALHDNLRERVLKADAYQTFGEMFSRAASVPDDDLEVAAPIPDDDDLDMRIRKVYDSLAPHPGAWLKHADVRGKLGDVPGEALDEAFRLLSQAEDVEMMPESNQKTLTDEDRRIAVRVGGQDTHLIAIGTR</sequence>
<dbReference type="Proteomes" id="UP000502508">
    <property type="component" value="Chromosome"/>
</dbReference>
<protein>
    <submittedName>
        <fullName evidence="1">Uncharacterized protein</fullName>
    </submittedName>
</protein>
<proteinExistence type="predicted"/>
<evidence type="ECO:0000313" key="1">
    <source>
        <dbReference type="EMBL" id="BCB81180.1"/>
    </source>
</evidence>
<dbReference type="KEGG" id="pfla:Pflav_075900"/>
<dbReference type="RefSeq" id="WP_173041117.1">
    <property type="nucleotide sequence ID" value="NZ_AP022870.1"/>
</dbReference>
<name>A0A6F8Y547_9ACTN</name>
<reference evidence="1 2" key="1">
    <citation type="submission" date="2020-03" db="EMBL/GenBank/DDBJ databases">
        <title>Whole genome shotgun sequence of Phytohabitans flavus NBRC 107702.</title>
        <authorList>
            <person name="Komaki H."/>
            <person name="Tamura T."/>
        </authorList>
    </citation>
    <scope>NUCLEOTIDE SEQUENCE [LARGE SCALE GENOMIC DNA]</scope>
    <source>
        <strain evidence="1 2">NBRC 107702</strain>
    </source>
</reference>
<organism evidence="1 2">
    <name type="scientific">Phytohabitans flavus</name>
    <dbReference type="NCBI Taxonomy" id="1076124"/>
    <lineage>
        <taxon>Bacteria</taxon>
        <taxon>Bacillati</taxon>
        <taxon>Actinomycetota</taxon>
        <taxon>Actinomycetes</taxon>
        <taxon>Micromonosporales</taxon>
        <taxon>Micromonosporaceae</taxon>
    </lineage>
</organism>
<gene>
    <name evidence="1" type="ORF">Pflav_075900</name>
</gene>
<dbReference type="EMBL" id="AP022870">
    <property type="protein sequence ID" value="BCB81180.1"/>
    <property type="molecule type" value="Genomic_DNA"/>
</dbReference>